<dbReference type="Proteomes" id="UP000095751">
    <property type="component" value="Unassembled WGS sequence"/>
</dbReference>
<evidence type="ECO:0000313" key="8">
    <source>
        <dbReference type="Proteomes" id="UP000095751"/>
    </source>
</evidence>
<dbReference type="Pfam" id="PF13532">
    <property type="entry name" value="2OG-FeII_Oxy_2"/>
    <property type="match status" value="1"/>
</dbReference>
<dbReference type="SUPFAM" id="SSF51197">
    <property type="entry name" value="Clavaminate synthase-like"/>
    <property type="match status" value="1"/>
</dbReference>
<keyword evidence="3" id="KW-0560">Oxidoreductase</keyword>
<dbReference type="PANTHER" id="PTHR16557">
    <property type="entry name" value="ALKYLATED DNA REPAIR PROTEIN ALKB-RELATED"/>
    <property type="match status" value="1"/>
</dbReference>
<comment type="cofactor">
    <cofactor evidence="5">
        <name>Fe(2+)</name>
        <dbReference type="ChEBI" id="CHEBI:29033"/>
    </cofactor>
    <text evidence="5">Binds 1 Fe(2+) ion per subunit.</text>
</comment>
<dbReference type="KEGG" id="fcy:FRACYDRAFT_162211"/>
<dbReference type="GO" id="GO:0035515">
    <property type="term" value="F:oxidative RNA demethylase activity"/>
    <property type="evidence" value="ECO:0007669"/>
    <property type="project" value="TreeGrafter"/>
</dbReference>
<organism evidence="7 8">
    <name type="scientific">Fragilariopsis cylindrus CCMP1102</name>
    <dbReference type="NCBI Taxonomy" id="635003"/>
    <lineage>
        <taxon>Eukaryota</taxon>
        <taxon>Sar</taxon>
        <taxon>Stramenopiles</taxon>
        <taxon>Ochrophyta</taxon>
        <taxon>Bacillariophyta</taxon>
        <taxon>Bacillariophyceae</taxon>
        <taxon>Bacillariophycidae</taxon>
        <taxon>Bacillariales</taxon>
        <taxon>Bacillariaceae</taxon>
        <taxon>Fragilariopsis</taxon>
    </lineage>
</organism>
<feature type="binding site" evidence="5">
    <location>
        <position position="74"/>
    </location>
    <ligand>
        <name>Fe cation</name>
        <dbReference type="ChEBI" id="CHEBI:24875"/>
        <note>catalytic</note>
    </ligand>
</feature>
<feature type="domain" description="Alpha-ketoglutarate-dependent dioxygenase AlkB-like" evidence="6">
    <location>
        <begin position="23"/>
        <end position="133"/>
    </location>
</feature>
<dbReference type="GO" id="GO:0005737">
    <property type="term" value="C:cytoplasm"/>
    <property type="evidence" value="ECO:0007669"/>
    <property type="project" value="TreeGrafter"/>
</dbReference>
<dbReference type="PANTHER" id="PTHR16557:SF2">
    <property type="entry name" value="NUCLEIC ACID DIOXYGENASE ALKBH1"/>
    <property type="match status" value="1"/>
</dbReference>
<feature type="non-terminal residue" evidence="7">
    <location>
        <position position="1"/>
    </location>
</feature>
<keyword evidence="8" id="KW-1185">Reference proteome</keyword>
<keyword evidence="1 5" id="KW-0479">Metal-binding</keyword>
<dbReference type="EMBL" id="KV784378">
    <property type="protein sequence ID" value="OEU09001.1"/>
    <property type="molecule type" value="Genomic_DNA"/>
</dbReference>
<evidence type="ECO:0000256" key="1">
    <source>
        <dbReference type="ARBA" id="ARBA00022723"/>
    </source>
</evidence>
<evidence type="ECO:0000259" key="6">
    <source>
        <dbReference type="Pfam" id="PF13532"/>
    </source>
</evidence>
<dbReference type="AlphaFoldDB" id="A0A1E7ESQ8"/>
<dbReference type="Gene3D" id="2.60.120.590">
    <property type="entry name" value="Alpha-ketoglutarate-dependent dioxygenase AlkB-like"/>
    <property type="match status" value="1"/>
</dbReference>
<feature type="binding site" evidence="5">
    <location>
        <position position="129"/>
    </location>
    <ligand>
        <name>Fe cation</name>
        <dbReference type="ChEBI" id="CHEBI:24875"/>
        <note>catalytic</note>
    </ligand>
</feature>
<proteinExistence type="predicted"/>
<evidence type="ECO:0000256" key="4">
    <source>
        <dbReference type="ARBA" id="ARBA00023004"/>
    </source>
</evidence>
<evidence type="ECO:0000256" key="5">
    <source>
        <dbReference type="PIRSR" id="PIRSR604574-2"/>
    </source>
</evidence>
<dbReference type="InterPro" id="IPR037151">
    <property type="entry name" value="AlkB-like_sf"/>
</dbReference>
<keyword evidence="4 5" id="KW-0408">Iron</keyword>
<feature type="non-terminal residue" evidence="7">
    <location>
        <position position="134"/>
    </location>
</feature>
<reference evidence="7 8" key="1">
    <citation type="submission" date="2016-09" db="EMBL/GenBank/DDBJ databases">
        <title>Extensive genetic diversity and differential bi-allelic expression allows diatom success in the polar Southern Ocean.</title>
        <authorList>
            <consortium name="DOE Joint Genome Institute"/>
            <person name="Mock T."/>
            <person name="Otillar R.P."/>
            <person name="Strauss J."/>
            <person name="Dupont C."/>
            <person name="Frickenhaus S."/>
            <person name="Maumus F."/>
            <person name="Mcmullan M."/>
            <person name="Sanges R."/>
            <person name="Schmutz J."/>
            <person name="Toseland A."/>
            <person name="Valas R."/>
            <person name="Veluchamy A."/>
            <person name="Ward B.J."/>
            <person name="Allen A."/>
            <person name="Barry K."/>
            <person name="Falciatore A."/>
            <person name="Ferrante M."/>
            <person name="Fortunato A.E."/>
            <person name="Gloeckner G."/>
            <person name="Gruber A."/>
            <person name="Hipkin R."/>
            <person name="Janech M."/>
            <person name="Kroth P."/>
            <person name="Leese F."/>
            <person name="Lindquist E."/>
            <person name="Lyon B.R."/>
            <person name="Martin J."/>
            <person name="Mayer C."/>
            <person name="Parker M."/>
            <person name="Quesneville H."/>
            <person name="Raymond J."/>
            <person name="Uhlig C."/>
            <person name="Valentin K.U."/>
            <person name="Worden A.Z."/>
            <person name="Armbrust E.V."/>
            <person name="Bowler C."/>
            <person name="Green B."/>
            <person name="Moulton V."/>
            <person name="Van Oosterhout C."/>
            <person name="Grigoriev I."/>
        </authorList>
    </citation>
    <scope>NUCLEOTIDE SEQUENCE [LARGE SCALE GENOMIC DNA]</scope>
    <source>
        <strain evidence="7 8">CCMP1102</strain>
    </source>
</reference>
<dbReference type="GO" id="GO:0035516">
    <property type="term" value="F:broad specificity oxidative DNA demethylase activity"/>
    <property type="evidence" value="ECO:0007669"/>
    <property type="project" value="TreeGrafter"/>
</dbReference>
<dbReference type="InterPro" id="IPR004574">
    <property type="entry name" value="Alkb"/>
</dbReference>
<dbReference type="InterPro" id="IPR027450">
    <property type="entry name" value="AlkB-like"/>
</dbReference>
<evidence type="ECO:0000313" key="7">
    <source>
        <dbReference type="EMBL" id="OEU09001.1"/>
    </source>
</evidence>
<accession>A0A1E7ESQ8</accession>
<dbReference type="GO" id="GO:0008198">
    <property type="term" value="F:ferrous iron binding"/>
    <property type="evidence" value="ECO:0007669"/>
    <property type="project" value="TreeGrafter"/>
</dbReference>
<keyword evidence="2" id="KW-0223">Dioxygenase</keyword>
<dbReference type="OrthoDB" id="6614653at2759"/>
<dbReference type="InParanoid" id="A0A1E7ESQ8"/>
<evidence type="ECO:0000256" key="2">
    <source>
        <dbReference type="ARBA" id="ARBA00022964"/>
    </source>
</evidence>
<evidence type="ECO:0000256" key="3">
    <source>
        <dbReference type="ARBA" id="ARBA00023002"/>
    </source>
</evidence>
<feature type="binding site" evidence="5">
    <location>
        <position position="72"/>
    </location>
    <ligand>
        <name>Fe cation</name>
        <dbReference type="ChEBI" id="CHEBI:24875"/>
        <note>catalytic</note>
    </ligand>
</feature>
<sequence>FYTVNKEGEKILNTGESRGRIYDAATRFPRDLIQLSNDAVSTSRAADTSMPAMQCTHVLLNLYTTSEGLVWHRDIYENDGKSDHPVVNLSIGATCVFGFKHLDTDEERTVELRSGDILLFGGPCRLIKHAVLEI</sequence>
<protein>
    <recommendedName>
        <fullName evidence="6">Alpha-ketoglutarate-dependent dioxygenase AlkB-like domain-containing protein</fullName>
    </recommendedName>
</protein>
<gene>
    <name evidence="7" type="ORF">FRACYDRAFT_162211</name>
</gene>
<name>A0A1E7ESQ8_9STRA</name>
<dbReference type="GO" id="GO:0035513">
    <property type="term" value="P:oxidative RNA demethylation"/>
    <property type="evidence" value="ECO:0007669"/>
    <property type="project" value="TreeGrafter"/>
</dbReference>